<dbReference type="Gene3D" id="1.25.40.10">
    <property type="entry name" value="Tetratricopeptide repeat domain"/>
    <property type="match status" value="1"/>
</dbReference>
<dbReference type="AlphaFoldDB" id="A0A2K3K693"/>
<comment type="caution">
    <text evidence="4">The sequence shown here is derived from an EMBL/GenBank/DDBJ whole genome shotgun (WGS) entry which is preliminary data.</text>
</comment>
<dbReference type="ExpressionAtlas" id="A0A2K3K693">
    <property type="expression patterns" value="baseline"/>
</dbReference>
<comment type="similarity">
    <text evidence="1">Belongs to the PPR family. P subfamily.</text>
</comment>
<organism evidence="4 5">
    <name type="scientific">Trifolium pratense</name>
    <name type="common">Red clover</name>
    <dbReference type="NCBI Taxonomy" id="57577"/>
    <lineage>
        <taxon>Eukaryota</taxon>
        <taxon>Viridiplantae</taxon>
        <taxon>Streptophyta</taxon>
        <taxon>Embryophyta</taxon>
        <taxon>Tracheophyta</taxon>
        <taxon>Spermatophyta</taxon>
        <taxon>Magnoliopsida</taxon>
        <taxon>eudicotyledons</taxon>
        <taxon>Gunneridae</taxon>
        <taxon>Pentapetalae</taxon>
        <taxon>rosids</taxon>
        <taxon>fabids</taxon>
        <taxon>Fabales</taxon>
        <taxon>Fabaceae</taxon>
        <taxon>Papilionoideae</taxon>
        <taxon>50 kb inversion clade</taxon>
        <taxon>NPAAA clade</taxon>
        <taxon>Hologalegina</taxon>
        <taxon>IRL clade</taxon>
        <taxon>Trifolieae</taxon>
        <taxon>Trifolium</taxon>
    </lineage>
</organism>
<keyword evidence="2" id="KW-0677">Repeat</keyword>
<dbReference type="Pfam" id="PF13041">
    <property type="entry name" value="PPR_2"/>
    <property type="match status" value="1"/>
</dbReference>
<reference evidence="4 5" key="1">
    <citation type="journal article" date="2014" name="Am. J. Bot.">
        <title>Genome assembly and annotation for red clover (Trifolium pratense; Fabaceae).</title>
        <authorList>
            <person name="Istvanek J."/>
            <person name="Jaros M."/>
            <person name="Krenek A."/>
            <person name="Repkova J."/>
        </authorList>
    </citation>
    <scope>NUCLEOTIDE SEQUENCE [LARGE SCALE GENOMIC DNA]</scope>
    <source>
        <strain evidence="5">cv. Tatra</strain>
        <tissue evidence="4">Young leaves</tissue>
    </source>
</reference>
<dbReference type="STRING" id="57577.A0A2K3K693"/>
<accession>A0A2K3K693</accession>
<reference evidence="4 5" key="2">
    <citation type="journal article" date="2017" name="Front. Plant Sci.">
        <title>Gene Classification and Mining of Molecular Markers Useful in Red Clover (Trifolium pratense) Breeding.</title>
        <authorList>
            <person name="Istvanek J."/>
            <person name="Dluhosova J."/>
            <person name="Dluhos P."/>
            <person name="Patkova L."/>
            <person name="Nedelnik J."/>
            <person name="Repkova J."/>
        </authorList>
    </citation>
    <scope>NUCLEOTIDE SEQUENCE [LARGE SCALE GENOMIC DNA]</scope>
    <source>
        <strain evidence="5">cv. Tatra</strain>
        <tissue evidence="4">Young leaves</tissue>
    </source>
</reference>
<evidence type="ECO:0000313" key="5">
    <source>
        <dbReference type="Proteomes" id="UP000236291"/>
    </source>
</evidence>
<gene>
    <name evidence="4" type="ORF">L195_g052645</name>
</gene>
<evidence type="ECO:0000313" key="4">
    <source>
        <dbReference type="EMBL" id="PNX61805.1"/>
    </source>
</evidence>
<proteinExistence type="inferred from homology"/>
<dbReference type="InterPro" id="IPR011990">
    <property type="entry name" value="TPR-like_helical_dom_sf"/>
</dbReference>
<feature type="repeat" description="PPR" evidence="3">
    <location>
        <begin position="13"/>
        <end position="47"/>
    </location>
</feature>
<evidence type="ECO:0000256" key="3">
    <source>
        <dbReference type="PROSITE-ProRule" id="PRU00708"/>
    </source>
</evidence>
<name>A0A2K3K693_TRIPR</name>
<feature type="repeat" description="PPR" evidence="3">
    <location>
        <begin position="48"/>
        <end position="82"/>
    </location>
</feature>
<dbReference type="EMBL" id="ASHM01086157">
    <property type="protein sequence ID" value="PNX61805.1"/>
    <property type="molecule type" value="Genomic_DNA"/>
</dbReference>
<evidence type="ECO:0000256" key="2">
    <source>
        <dbReference type="ARBA" id="ARBA00022737"/>
    </source>
</evidence>
<dbReference type="Proteomes" id="UP000236291">
    <property type="component" value="Unassembled WGS sequence"/>
</dbReference>
<evidence type="ECO:0000256" key="1">
    <source>
        <dbReference type="ARBA" id="ARBA00007626"/>
    </source>
</evidence>
<sequence>MFHDLERSGIRIDAFPYNSIMLVLCKAGQTSRAIDLLARMIAKGCKPTEATYTILIEGIAYEGLVEEALDLFNELCSRGFVKKSSAKKIMDYTNTLHLHYRPFAY</sequence>
<protein>
    <submittedName>
        <fullName evidence="4">Pentatricopeptide repeat-containing protein at1g09900-like protein</fullName>
    </submittedName>
</protein>
<dbReference type="PROSITE" id="PS51375">
    <property type="entry name" value="PPR"/>
    <property type="match status" value="2"/>
</dbReference>
<dbReference type="PANTHER" id="PTHR47941">
    <property type="entry name" value="PENTATRICOPEPTIDE REPEAT-CONTAINING PROTEIN 3, MITOCHONDRIAL"/>
    <property type="match status" value="1"/>
</dbReference>
<dbReference type="InterPro" id="IPR002885">
    <property type="entry name" value="PPR_rpt"/>
</dbReference>
<dbReference type="NCBIfam" id="TIGR00756">
    <property type="entry name" value="PPR"/>
    <property type="match status" value="2"/>
</dbReference>